<keyword evidence="2" id="KW-0808">Transferase</keyword>
<dbReference type="PRINTS" id="PR00508">
    <property type="entry name" value="S21N4MTFRASE"/>
</dbReference>
<evidence type="ECO:0000313" key="6">
    <source>
        <dbReference type="Proteomes" id="UP000034471"/>
    </source>
</evidence>
<dbReference type="GO" id="GO:0005737">
    <property type="term" value="C:cytoplasm"/>
    <property type="evidence" value="ECO:0007669"/>
    <property type="project" value="TreeGrafter"/>
</dbReference>
<protein>
    <recommendedName>
        <fullName evidence="3">Methyltransferase</fullName>
        <ecNumber evidence="3">2.1.1.-</ecNumber>
    </recommendedName>
</protein>
<name>A0A0G0JP81_9BACT</name>
<dbReference type="EC" id="2.1.1.-" evidence="3"/>
<dbReference type="SUPFAM" id="SSF53335">
    <property type="entry name" value="S-adenosyl-L-methionine-dependent methyltransferases"/>
    <property type="match status" value="1"/>
</dbReference>
<reference evidence="5 6" key="1">
    <citation type="journal article" date="2015" name="Nature">
        <title>rRNA introns, odd ribosomes, and small enigmatic genomes across a large radiation of phyla.</title>
        <authorList>
            <person name="Brown C.T."/>
            <person name="Hug L.A."/>
            <person name="Thomas B.C."/>
            <person name="Sharon I."/>
            <person name="Castelle C.J."/>
            <person name="Singh A."/>
            <person name="Wilkins M.J."/>
            <person name="Williams K.H."/>
            <person name="Banfield J.F."/>
        </authorList>
    </citation>
    <scope>NUCLEOTIDE SEQUENCE [LARGE SCALE GENOMIC DNA]</scope>
</reference>
<dbReference type="InterPro" id="IPR002941">
    <property type="entry name" value="DNA_methylase_N4/N6"/>
</dbReference>
<keyword evidence="1 5" id="KW-0489">Methyltransferase</keyword>
<dbReference type="Proteomes" id="UP000034471">
    <property type="component" value="Unassembled WGS sequence"/>
</dbReference>
<dbReference type="InterPro" id="IPR029063">
    <property type="entry name" value="SAM-dependent_MTases_sf"/>
</dbReference>
<evidence type="ECO:0000256" key="2">
    <source>
        <dbReference type="ARBA" id="ARBA00022679"/>
    </source>
</evidence>
<accession>A0A0G0JP81</accession>
<comment type="caution">
    <text evidence="5">The sequence shown here is derived from an EMBL/GenBank/DDBJ whole genome shotgun (WGS) entry which is preliminary data.</text>
</comment>
<dbReference type="GO" id="GO:0009007">
    <property type="term" value="F:site-specific DNA-methyltransferase (adenine-specific) activity"/>
    <property type="evidence" value="ECO:0007669"/>
    <property type="project" value="TreeGrafter"/>
</dbReference>
<evidence type="ECO:0000256" key="1">
    <source>
        <dbReference type="ARBA" id="ARBA00022603"/>
    </source>
</evidence>
<dbReference type="GO" id="GO:0008170">
    <property type="term" value="F:N-methyltransferase activity"/>
    <property type="evidence" value="ECO:0007669"/>
    <property type="project" value="InterPro"/>
</dbReference>
<gene>
    <name evidence="5" type="ORF">US54_C0005G0002</name>
</gene>
<dbReference type="GO" id="GO:0003677">
    <property type="term" value="F:DNA binding"/>
    <property type="evidence" value="ECO:0007669"/>
    <property type="project" value="InterPro"/>
</dbReference>
<evidence type="ECO:0000259" key="4">
    <source>
        <dbReference type="Pfam" id="PF01555"/>
    </source>
</evidence>
<dbReference type="Pfam" id="PF01555">
    <property type="entry name" value="N6_N4_Mtase"/>
    <property type="match status" value="1"/>
</dbReference>
<dbReference type="Gene3D" id="3.40.50.150">
    <property type="entry name" value="Vaccinia Virus protein VP39"/>
    <property type="match status" value="1"/>
</dbReference>
<proteinExistence type="inferred from homology"/>
<dbReference type="InterPro" id="IPR001091">
    <property type="entry name" value="RM_Methyltransferase"/>
</dbReference>
<dbReference type="STRING" id="1618481.US54_C0005G0002"/>
<feature type="domain" description="DNA methylase N-4/N-6" evidence="4">
    <location>
        <begin position="252"/>
        <end position="459"/>
    </location>
</feature>
<evidence type="ECO:0000256" key="3">
    <source>
        <dbReference type="RuleBase" id="RU362026"/>
    </source>
</evidence>
<organism evidence="5 6">
    <name type="scientific">Candidatus Roizmanbacteria bacterium GW2011_GWA2_37_7</name>
    <dbReference type="NCBI Taxonomy" id="1618481"/>
    <lineage>
        <taxon>Bacteria</taxon>
        <taxon>Candidatus Roizmaniibacteriota</taxon>
    </lineage>
</organism>
<dbReference type="EMBL" id="LBTJ01000005">
    <property type="protein sequence ID" value="KKQ38689.1"/>
    <property type="molecule type" value="Genomic_DNA"/>
</dbReference>
<sequence length="497" mass="57446">MNKDVLKRRKLPKESALYPKMSDGVCSAIRGIIKEAIDSGNNKIFIRTNLKRGLPLENINKVAGPFVEAWALEKFEEISDKVGNKYGLVNVEAGKRLDAFDMVLQFKLKDVEDYVSANVDSKATAEDILTSGKSPNITSFARIRNEYLDDPDYIFLVLSLKHKVFSEKADGNGITNGIMQVTAYHVYDIKYVSAKDLNYNQALGTGQMQIRDIHYVDEERKTAEQFIKMIDDKYIRSNGLIEELKKLPDRSVDLICTDPPYNLGKDYGNNIDWKQWHEYEQFTLDWLTESKRVLKNTGSIYVFMGVKFIPRLFLMLQELDFHFNGWITWHYTQGMGRTKGFSPRHEDILYFTKSGDYTFNLDDVRIPQKYFRERNNMKGANPGDVWEFSHVHYSNPERVDHPTQKPEALMKRIISASSNKGDIVLDPFVGSGTTCVVANFLDRKWIGFDINPEYIKMSENRIKKELNMLDSFDPREARTPKDLKKDNGQVKLIFRLK</sequence>
<dbReference type="PANTHER" id="PTHR13370">
    <property type="entry name" value="RNA METHYLASE-RELATED"/>
    <property type="match status" value="1"/>
</dbReference>
<comment type="similarity">
    <text evidence="3">Belongs to the N(4)/N(6)-methyltransferase family.</text>
</comment>
<dbReference type="AlphaFoldDB" id="A0A0G0JP81"/>
<dbReference type="GO" id="GO:0032259">
    <property type="term" value="P:methylation"/>
    <property type="evidence" value="ECO:0007669"/>
    <property type="project" value="UniProtKB-KW"/>
</dbReference>
<dbReference type="PATRIC" id="fig|1618481.3.peg.162"/>
<evidence type="ECO:0000313" key="5">
    <source>
        <dbReference type="EMBL" id="KKQ38689.1"/>
    </source>
</evidence>
<dbReference type="PANTHER" id="PTHR13370:SF3">
    <property type="entry name" value="TRNA (GUANINE(10)-N2)-METHYLTRANSFERASE HOMOLOG"/>
    <property type="match status" value="1"/>
</dbReference>